<dbReference type="GO" id="GO:0006952">
    <property type="term" value="P:defense response"/>
    <property type="evidence" value="ECO:0007669"/>
    <property type="project" value="UniProtKB-KW"/>
</dbReference>
<protein>
    <recommendedName>
        <fullName evidence="7">Disease resistance N-terminal domain-containing protein</fullName>
    </recommendedName>
</protein>
<organism evidence="9 10">
    <name type="scientific">Paspalum notatum var. saurae</name>
    <dbReference type="NCBI Taxonomy" id="547442"/>
    <lineage>
        <taxon>Eukaryota</taxon>
        <taxon>Viridiplantae</taxon>
        <taxon>Streptophyta</taxon>
        <taxon>Embryophyta</taxon>
        <taxon>Tracheophyta</taxon>
        <taxon>Spermatophyta</taxon>
        <taxon>Magnoliopsida</taxon>
        <taxon>Liliopsida</taxon>
        <taxon>Poales</taxon>
        <taxon>Poaceae</taxon>
        <taxon>PACMAD clade</taxon>
        <taxon>Panicoideae</taxon>
        <taxon>Andropogonodae</taxon>
        <taxon>Paspaleae</taxon>
        <taxon>Paspalinae</taxon>
        <taxon>Paspalum</taxon>
    </lineage>
</organism>
<dbReference type="PANTHER" id="PTHR33377:SF60">
    <property type="entry name" value="NB-ARC DOMAIN-CONTAINING PROTEIN"/>
    <property type="match status" value="1"/>
</dbReference>
<dbReference type="EMBL" id="CP144746">
    <property type="protein sequence ID" value="WVZ55270.1"/>
    <property type="molecule type" value="Genomic_DNA"/>
</dbReference>
<evidence type="ECO:0000256" key="1">
    <source>
        <dbReference type="ARBA" id="ARBA00008894"/>
    </source>
</evidence>
<dbReference type="GO" id="GO:0043531">
    <property type="term" value="F:ADP binding"/>
    <property type="evidence" value="ECO:0007669"/>
    <property type="project" value="InterPro"/>
</dbReference>
<evidence type="ECO:0000313" key="10">
    <source>
        <dbReference type="Proteomes" id="UP001341281"/>
    </source>
</evidence>
<feature type="coiled-coil region" evidence="6">
    <location>
        <begin position="46"/>
        <end position="73"/>
    </location>
</feature>
<dbReference type="Proteomes" id="UP001341281">
    <property type="component" value="Chromosome 02"/>
</dbReference>
<dbReference type="Proteomes" id="UP001341281">
    <property type="component" value="Chromosome 04"/>
</dbReference>
<reference evidence="9 10" key="1">
    <citation type="submission" date="2024-02" db="EMBL/GenBank/DDBJ databases">
        <title>High-quality chromosome-scale genome assembly of Pensacola bahiagrass (Paspalum notatum Flugge var. saurae).</title>
        <authorList>
            <person name="Vega J.M."/>
            <person name="Podio M."/>
            <person name="Orjuela J."/>
            <person name="Siena L.A."/>
            <person name="Pessino S.C."/>
            <person name="Combes M.C."/>
            <person name="Mariac C."/>
            <person name="Albertini E."/>
            <person name="Pupilli F."/>
            <person name="Ortiz J.P.A."/>
            <person name="Leblanc O."/>
        </authorList>
    </citation>
    <scope>NUCLEOTIDE SEQUENCE [LARGE SCALE GENOMIC DNA]</scope>
    <source>
        <strain evidence="9">R1</strain>
        <tissue evidence="9">Leaf</tissue>
    </source>
</reference>
<keyword evidence="6" id="KW-0175">Coiled coil</keyword>
<comment type="similarity">
    <text evidence="1">Belongs to the disease resistance NB-LRR family.</text>
</comment>
<keyword evidence="5" id="KW-0611">Plant defense</keyword>
<dbReference type="PANTHER" id="PTHR33377">
    <property type="entry name" value="OS10G0134700 PROTEIN-RELATED"/>
    <property type="match status" value="1"/>
</dbReference>
<keyword evidence="4" id="KW-0547">Nucleotide-binding</keyword>
<evidence type="ECO:0000256" key="3">
    <source>
        <dbReference type="ARBA" id="ARBA00022737"/>
    </source>
</evidence>
<keyword evidence="2" id="KW-0433">Leucine-rich repeat</keyword>
<keyword evidence="3" id="KW-0677">Repeat</keyword>
<evidence type="ECO:0000256" key="5">
    <source>
        <dbReference type="ARBA" id="ARBA00022821"/>
    </source>
</evidence>
<dbReference type="EMBL" id="CP144748">
    <property type="protein sequence ID" value="WVZ69032.1"/>
    <property type="molecule type" value="Genomic_DNA"/>
</dbReference>
<dbReference type="InterPro" id="IPR027417">
    <property type="entry name" value="P-loop_NTPase"/>
</dbReference>
<dbReference type="InterPro" id="IPR041118">
    <property type="entry name" value="Rx_N"/>
</dbReference>
<dbReference type="Pfam" id="PF18052">
    <property type="entry name" value="Rx_N"/>
    <property type="match status" value="2"/>
</dbReference>
<feature type="coiled-coil region" evidence="6">
    <location>
        <begin position="641"/>
        <end position="668"/>
    </location>
</feature>
<keyword evidence="10" id="KW-1185">Reference proteome</keyword>
<name>A0AAQ3TCB3_PASNO</name>
<feature type="domain" description="Disease resistance N-terminal" evidence="7">
    <location>
        <begin position="25"/>
        <end position="109"/>
    </location>
</feature>
<evidence type="ECO:0000256" key="4">
    <source>
        <dbReference type="ARBA" id="ARBA00022741"/>
    </source>
</evidence>
<sequence length="1111" mass="125603">MEISHTILVQLLSELWAMESLLSAIMSDLLSRALSTVIQRYRRSRAEEAEQNLQRLQRVLLRIDAAVEEAEGRHITNQAMLQQLETLRQGMYEGHFMLDTCRYRGHEHGDGNEGIGGHDAVLSRFSSAWRLLSFPIISSTENMQNTVLDAENLKMLEKMVDRLVTLMGDMAEFAVFLDGYPRIGRGPYSEYLVIDKVMFGRQMEKETVINFLLRSEADGGDGKPGVLPIVGAMRVGKSTLVEHVCLDERVRGYFSSIFFAGDDLGAENMVIKHQNLSASSCQRSLVVIELAGDIEDETWRSLYCSVARSLERGSMIIITSRSEKIAALGTTQALRLKFLPQEAYWYLFKVLAFGSANPDDQPELVSLGMEIAGLHKGSFIPAHIVGSLMRANLNPKFWRRMLQVCRNIISKHLLMFGEHPEDLGAKGHPVYLQTMPKSQNVIVINNLYQMRSAQHSVPKMRTRDLILGRATCHGKFGVVEWSSSIPPYYTYLASCESLTAGCSTVRKKRPRQESWLSRATAYLSSLNRAQPKLWLQLQHNSLTKKKMVHFWRLPKTRVVLVAYSYYQLGSGQHHHDMPKITLNDAHIGSATPRGKFELLAWRSHIPHYYSYSLRTLLSAIMSDLLSRTLSTVIQRYRRSRAEEAEQNLQRLQRVLLRIDAAVEEAEGRHITNQAMLQQLETLRQGMYEGHFMLDTCRYRGHEHGDGNEGIGGHDAVLSRFSSAWRLLSFPIISSTENMQNTVLDAENLKMLEKMVDRLVTLMGDMAEFAVFLDGYPRIGRGPYSEYLVIDKVMFGRQMEKETVINFLLRSKADGGDGKPGVLPIVGAMRVGKSTLVEHVCLDERVRGYFSSIFFAGDDLGAENMVIKHQNLSASSCQRSLVVIELAGDIEDETWRSLYCSVARSLGRGSMIIITSRSEKIAALGTTQALRLKFLPQEAYWYLFKVLAFGSANPDDQPELVSLGMEIAGLHKGSFIAAHIVGSLMRANLNPKFWRRMLQVCRNFVSKHLLMFGEHPEDLVAKGHPVYIQTMPKSQNVIVITNLYQKRSALHSVPKMRTRDLILGRATRHGKFGVVEWSSCIPPYYTYLASCESLTTGCSIVRKKRPRQELVF</sequence>
<evidence type="ECO:0000256" key="2">
    <source>
        <dbReference type="ARBA" id="ARBA00022614"/>
    </source>
</evidence>
<feature type="domain" description="Disease resistance N-terminal" evidence="7">
    <location>
        <begin position="620"/>
        <end position="704"/>
    </location>
</feature>
<evidence type="ECO:0000313" key="9">
    <source>
        <dbReference type="EMBL" id="WVZ69032.1"/>
    </source>
</evidence>
<evidence type="ECO:0000313" key="8">
    <source>
        <dbReference type="EMBL" id="WVZ55270.1"/>
    </source>
</evidence>
<evidence type="ECO:0000259" key="7">
    <source>
        <dbReference type="Pfam" id="PF18052"/>
    </source>
</evidence>
<gene>
    <name evidence="8" type="ORF">U9M48_005951</name>
    <name evidence="9" type="ORF">U9M48_017889</name>
</gene>
<evidence type="ECO:0000256" key="6">
    <source>
        <dbReference type="SAM" id="Coils"/>
    </source>
</evidence>
<proteinExistence type="inferred from homology"/>
<dbReference type="SUPFAM" id="SSF52540">
    <property type="entry name" value="P-loop containing nucleoside triphosphate hydrolases"/>
    <property type="match status" value="2"/>
</dbReference>
<accession>A0AAQ3TCB3</accession>
<dbReference type="AlphaFoldDB" id="A0AAQ3TCB3"/>